<evidence type="ECO:0000313" key="2">
    <source>
        <dbReference type="EMBL" id="WRO23455.1"/>
    </source>
</evidence>
<dbReference type="RefSeq" id="WP_366922839.1">
    <property type="nucleotide sequence ID" value="NZ_CP121694.1"/>
</dbReference>
<gene>
    <name evidence="2" type="ORF">MFMK1_003315</name>
</gene>
<dbReference type="KEGG" id="dbc:MFMK1_003315"/>
<sequence>MTEKSNKSLRDTAESFPSKLHEESSGSRQDKSGKDQEVKIFGPDNRPLDKKHDMETAKELKPKHDRQKTLLTEKDQDFVPNLKRLADIDVDYQGKKK</sequence>
<accession>A0AAU0UR62</accession>
<dbReference type="AlphaFoldDB" id="A0AAU0UR62"/>
<protein>
    <submittedName>
        <fullName evidence="2">Uncharacterized protein</fullName>
    </submittedName>
</protein>
<dbReference type="EMBL" id="CP121694">
    <property type="protein sequence ID" value="WRO23455.1"/>
    <property type="molecule type" value="Genomic_DNA"/>
</dbReference>
<organism evidence="2 3">
    <name type="scientific">Metallumcola ferriviriculae</name>
    <dbReference type="NCBI Taxonomy" id="3039180"/>
    <lineage>
        <taxon>Bacteria</taxon>
        <taxon>Bacillati</taxon>
        <taxon>Bacillota</taxon>
        <taxon>Clostridia</taxon>
        <taxon>Neomoorellales</taxon>
        <taxon>Desulfitibacteraceae</taxon>
        <taxon>Metallumcola</taxon>
    </lineage>
</organism>
<feature type="compositionally biased region" description="Basic and acidic residues" evidence="1">
    <location>
        <begin position="46"/>
        <end position="75"/>
    </location>
</feature>
<feature type="region of interest" description="Disordered" evidence="1">
    <location>
        <begin position="1"/>
        <end position="75"/>
    </location>
</feature>
<feature type="compositionally biased region" description="Basic and acidic residues" evidence="1">
    <location>
        <begin position="1"/>
        <end position="38"/>
    </location>
</feature>
<reference evidence="2 3" key="1">
    <citation type="submission" date="2023-04" db="EMBL/GenBank/DDBJ databases">
        <authorList>
            <person name="Hsu D."/>
        </authorList>
    </citation>
    <scope>NUCLEOTIDE SEQUENCE [LARGE SCALE GENOMIC DNA]</scope>
    <source>
        <strain evidence="2 3">MK1</strain>
    </source>
</reference>
<evidence type="ECO:0000256" key="1">
    <source>
        <dbReference type="SAM" id="MobiDB-lite"/>
    </source>
</evidence>
<keyword evidence="3" id="KW-1185">Reference proteome</keyword>
<proteinExistence type="predicted"/>
<dbReference type="Proteomes" id="UP001329915">
    <property type="component" value="Chromosome"/>
</dbReference>
<evidence type="ECO:0000313" key="3">
    <source>
        <dbReference type="Proteomes" id="UP001329915"/>
    </source>
</evidence>
<name>A0AAU0UR62_9FIRM</name>